<sequence length="71" mass="8483">MSYKCYTSQFKYEVLMSYKNEHLTVSEVLKKYHISEYIFYKWMEKFNKGGISGLENSNTRNFYSKEAKVAA</sequence>
<evidence type="ECO:0000313" key="2">
    <source>
        <dbReference type="EMBL" id="TYR95927.1"/>
    </source>
</evidence>
<dbReference type="RefSeq" id="WP_148953246.1">
    <property type="nucleotide sequence ID" value="NZ_VTEG01000002.1"/>
</dbReference>
<dbReference type="SUPFAM" id="SSF48295">
    <property type="entry name" value="TrpR-like"/>
    <property type="match status" value="1"/>
</dbReference>
<evidence type="ECO:0000313" key="4">
    <source>
        <dbReference type="Proteomes" id="UP000325182"/>
    </source>
</evidence>
<dbReference type="Pfam" id="PF13518">
    <property type="entry name" value="HTH_28"/>
    <property type="match status" value="1"/>
</dbReference>
<accession>A0A5D4MHH9</accession>
<dbReference type="GO" id="GO:0043565">
    <property type="term" value="F:sequence-specific DNA binding"/>
    <property type="evidence" value="ECO:0007669"/>
    <property type="project" value="InterPro"/>
</dbReference>
<evidence type="ECO:0000313" key="3">
    <source>
        <dbReference type="EMBL" id="TYS00998.1"/>
    </source>
</evidence>
<dbReference type="EMBL" id="VTEG01000002">
    <property type="protein sequence ID" value="TYS00998.1"/>
    <property type="molecule type" value="Genomic_DNA"/>
</dbReference>
<reference evidence="3 4" key="1">
    <citation type="submission" date="2019-08" db="EMBL/GenBank/DDBJ databases">
        <title>Bacillus genomes from the desert of Cuatro Cienegas, Coahuila.</title>
        <authorList>
            <person name="Olmedo-Alvarez G."/>
        </authorList>
    </citation>
    <scope>NUCLEOTIDE SEQUENCE [LARGE SCALE GENOMIC DNA]</scope>
    <source>
        <strain evidence="3 4">CH128b_4D</strain>
    </source>
</reference>
<dbReference type="AlphaFoldDB" id="A0A5D4MHH9"/>
<dbReference type="Gene3D" id="1.10.10.10">
    <property type="entry name" value="Winged helix-like DNA-binding domain superfamily/Winged helix DNA-binding domain"/>
    <property type="match status" value="1"/>
</dbReference>
<protein>
    <submittedName>
        <fullName evidence="3">Helix-turn-helix domain-containing protein</fullName>
    </submittedName>
</protein>
<dbReference type="InterPro" id="IPR010921">
    <property type="entry name" value="Trp_repressor/repl_initiator"/>
</dbReference>
<name>A0A5D4MHH9_9BACI</name>
<comment type="caution">
    <text evidence="3">The sequence shown here is derived from an EMBL/GenBank/DDBJ whole genome shotgun (WGS) entry which is preliminary data.</text>
</comment>
<feature type="domain" description="Insertion element IS150 protein InsJ-like helix-turn-helix" evidence="1">
    <location>
        <begin position="10"/>
        <end position="60"/>
    </location>
</feature>
<dbReference type="InterPro" id="IPR055247">
    <property type="entry name" value="InsJ-like_HTH"/>
</dbReference>
<dbReference type="EMBL" id="VTEG01000027">
    <property type="protein sequence ID" value="TYR95927.1"/>
    <property type="molecule type" value="Genomic_DNA"/>
</dbReference>
<dbReference type="InterPro" id="IPR036388">
    <property type="entry name" value="WH-like_DNA-bd_sf"/>
</dbReference>
<dbReference type="Proteomes" id="UP000325182">
    <property type="component" value="Unassembled WGS sequence"/>
</dbReference>
<organism evidence="3 4">
    <name type="scientific">Rossellomorea vietnamensis</name>
    <dbReference type="NCBI Taxonomy" id="218284"/>
    <lineage>
        <taxon>Bacteria</taxon>
        <taxon>Bacillati</taxon>
        <taxon>Bacillota</taxon>
        <taxon>Bacilli</taxon>
        <taxon>Bacillales</taxon>
        <taxon>Bacillaceae</taxon>
        <taxon>Rossellomorea</taxon>
    </lineage>
</organism>
<gene>
    <name evidence="3" type="ORF">FZC84_05785</name>
    <name evidence="2" type="ORF">FZC84_21090</name>
</gene>
<evidence type="ECO:0000259" key="1">
    <source>
        <dbReference type="Pfam" id="PF13518"/>
    </source>
</evidence>
<proteinExistence type="predicted"/>